<gene>
    <name evidence="1" type="ORF">BJP25_16920</name>
</gene>
<dbReference type="CDD" id="cd20235">
    <property type="entry name" value="PFM_spherulin-2a-like"/>
    <property type="match status" value="1"/>
</dbReference>
<dbReference type="EMBL" id="MKQR01000011">
    <property type="protein sequence ID" value="OLR93181.1"/>
    <property type="molecule type" value="Genomic_DNA"/>
</dbReference>
<dbReference type="Pfam" id="PF03318">
    <property type="entry name" value="ETX_MTX2"/>
    <property type="match status" value="1"/>
</dbReference>
<dbReference type="OrthoDB" id="3668814at2"/>
<dbReference type="AlphaFoldDB" id="A0A1Q9LMD5"/>
<protein>
    <submittedName>
        <fullName evidence="1">Uncharacterized protein</fullName>
    </submittedName>
</protein>
<dbReference type="Proteomes" id="UP000186040">
    <property type="component" value="Unassembled WGS sequence"/>
</dbReference>
<evidence type="ECO:0000313" key="2">
    <source>
        <dbReference type="Proteomes" id="UP000186040"/>
    </source>
</evidence>
<dbReference type="STRING" id="1193682.BJP25_16920"/>
<keyword evidence="2" id="KW-1185">Reference proteome</keyword>
<comment type="caution">
    <text evidence="1">The sequence shown here is derived from an EMBL/GenBank/DDBJ whole genome shotgun (WGS) entry which is preliminary data.</text>
</comment>
<evidence type="ECO:0000313" key="1">
    <source>
        <dbReference type="EMBL" id="OLR93181.1"/>
    </source>
</evidence>
<dbReference type="Gene3D" id="2.170.15.10">
    <property type="entry name" value="Proaerolysin, chain A, domain 3"/>
    <property type="match status" value="1"/>
</dbReference>
<proteinExistence type="predicted"/>
<organism evidence="1 2">
    <name type="scientific">Actinokineospora bangkokensis</name>
    <dbReference type="NCBI Taxonomy" id="1193682"/>
    <lineage>
        <taxon>Bacteria</taxon>
        <taxon>Bacillati</taxon>
        <taxon>Actinomycetota</taxon>
        <taxon>Actinomycetes</taxon>
        <taxon>Pseudonocardiales</taxon>
        <taxon>Pseudonocardiaceae</taxon>
        <taxon>Actinokineospora</taxon>
    </lineage>
</organism>
<reference evidence="1 2" key="1">
    <citation type="submission" date="2016-10" db="EMBL/GenBank/DDBJ databases">
        <title>The Draft Genome Sequence of Actinokineospora bangkokensis 44EHWT reveals the biosynthetic pathway of antifungal compounds Thailandins with unusual extender unit butylmalonyl-CoA.</title>
        <authorList>
            <person name="Greule A."/>
            <person name="Intra B."/>
            <person name="Flemming S."/>
            <person name="Rommel M.G."/>
            <person name="Panbangred W."/>
            <person name="Bechthold A."/>
        </authorList>
    </citation>
    <scope>NUCLEOTIDE SEQUENCE [LARGE SCALE GENOMIC DNA]</scope>
    <source>
        <strain evidence="1 2">44EHW</strain>
    </source>
</reference>
<dbReference type="SUPFAM" id="SSF56973">
    <property type="entry name" value="Aerolisin/ETX pore-forming domain"/>
    <property type="match status" value="1"/>
</dbReference>
<sequence length="305" mass="32961">MADLNVALTAAVDPAQCQANAWGTLIHTITDQEAAAFGFGDWQRIRGACGAAIGENPDRWFLHNPTTPHPNPGDHRYDNSYDVFGWAPVTTTLQSTRAEFLGIDAAPVIAYHVQWDNEADHPVHYSAGMSTSKTETVARSQTQGGSFTSSTKIGVKVGIEGFGDISGEQSFSFETDWSDTTTRTQSIQVGVDAGASSDVPPHSTETAYLFSNLGTAQFRVTYQATLSGVLLTMNDDWYGGHCYRGLDPSWVLWKAGLPSTITIQHDYSVGFYSGSEVDVAPGPYDPHHQPQSGHLLARTPVLHAV</sequence>
<dbReference type="InterPro" id="IPR004991">
    <property type="entry name" value="Aerolysin-like"/>
</dbReference>
<dbReference type="RefSeq" id="WP_075974883.1">
    <property type="nucleotide sequence ID" value="NZ_MKQR01000011.1"/>
</dbReference>
<accession>A0A1Q9LMD5</accession>
<name>A0A1Q9LMD5_9PSEU</name>